<proteinExistence type="predicted"/>
<reference evidence="2 3" key="1">
    <citation type="submission" date="2020-02" db="EMBL/GenBank/DDBJ databases">
        <title>Genome sequence of the type strain CCBAU10050 of Rhizobium daejeonense.</title>
        <authorList>
            <person name="Gao J."/>
            <person name="Sun J."/>
        </authorList>
    </citation>
    <scope>NUCLEOTIDE SEQUENCE [LARGE SCALE GENOMIC DNA]</scope>
    <source>
        <strain evidence="2 3">CCBAU10050</strain>
    </source>
</reference>
<evidence type="ECO:0000313" key="2">
    <source>
        <dbReference type="EMBL" id="NGO63924.1"/>
    </source>
</evidence>
<organism evidence="2 3">
    <name type="scientific">Rhizobium daejeonense</name>
    <dbReference type="NCBI Taxonomy" id="240521"/>
    <lineage>
        <taxon>Bacteria</taxon>
        <taxon>Pseudomonadati</taxon>
        <taxon>Pseudomonadota</taxon>
        <taxon>Alphaproteobacteria</taxon>
        <taxon>Hyphomicrobiales</taxon>
        <taxon>Rhizobiaceae</taxon>
        <taxon>Rhizobium/Agrobacterium group</taxon>
        <taxon>Rhizobium</taxon>
    </lineage>
</organism>
<name>A0A6M1RQK9_9HYPH</name>
<dbReference type="AlphaFoldDB" id="A0A6M1RQK9"/>
<feature type="region of interest" description="Disordered" evidence="1">
    <location>
        <begin position="44"/>
        <end position="64"/>
    </location>
</feature>
<feature type="region of interest" description="Disordered" evidence="1">
    <location>
        <begin position="1"/>
        <end position="22"/>
    </location>
</feature>
<dbReference type="EMBL" id="JAAKZH010000003">
    <property type="protein sequence ID" value="NGO63924.1"/>
    <property type="molecule type" value="Genomic_DNA"/>
</dbReference>
<evidence type="ECO:0000313" key="3">
    <source>
        <dbReference type="Proteomes" id="UP000477849"/>
    </source>
</evidence>
<comment type="caution">
    <text evidence="2">The sequence shown here is derived from an EMBL/GenBank/DDBJ whole genome shotgun (WGS) entry which is preliminary data.</text>
</comment>
<gene>
    <name evidence="2" type="ORF">G6N76_09570</name>
</gene>
<protein>
    <submittedName>
        <fullName evidence="2">Uncharacterized protein</fullName>
    </submittedName>
</protein>
<evidence type="ECO:0000256" key="1">
    <source>
        <dbReference type="SAM" id="MobiDB-lite"/>
    </source>
</evidence>
<keyword evidence="3" id="KW-1185">Reference proteome</keyword>
<dbReference type="Proteomes" id="UP000477849">
    <property type="component" value="Unassembled WGS sequence"/>
</dbReference>
<dbReference type="RefSeq" id="WP_163898957.1">
    <property type="nucleotide sequence ID" value="NZ_CP048427.1"/>
</dbReference>
<accession>A0A6M1RQK9</accession>
<sequence>MSNIFTDLATREHDNDTKLGMPSTSLEHHIRRLTLMERLAGGKGWRVPAREPKKDAQGLTRGDRKRALRERTFAHLRIAA</sequence>